<organism evidence="2">
    <name type="scientific">Anopheles darlingi</name>
    <name type="common">Mosquito</name>
    <dbReference type="NCBI Taxonomy" id="43151"/>
    <lineage>
        <taxon>Eukaryota</taxon>
        <taxon>Metazoa</taxon>
        <taxon>Ecdysozoa</taxon>
        <taxon>Arthropoda</taxon>
        <taxon>Hexapoda</taxon>
        <taxon>Insecta</taxon>
        <taxon>Pterygota</taxon>
        <taxon>Neoptera</taxon>
        <taxon>Endopterygota</taxon>
        <taxon>Diptera</taxon>
        <taxon>Nematocera</taxon>
        <taxon>Culicoidea</taxon>
        <taxon>Culicidae</taxon>
        <taxon>Anophelinae</taxon>
        <taxon>Anopheles</taxon>
    </lineage>
</organism>
<sequence>MKHITVLLFSACVLLLITYTDGLFTGSWEDFYTESSSSEESGKSPNYEVIAKQASYSYMTIAMPKKCPKGSAYSHVLKECKPIVQTFYITVPRI</sequence>
<evidence type="ECO:0000256" key="1">
    <source>
        <dbReference type="SAM" id="SignalP"/>
    </source>
</evidence>
<feature type="chain" id="PRO_5014915229" evidence="1">
    <location>
        <begin position="23"/>
        <end position="94"/>
    </location>
</feature>
<reference evidence="2" key="1">
    <citation type="submission" date="2018-01" db="EMBL/GenBank/DDBJ databases">
        <title>An insight into the sialome of Amazonian anophelines.</title>
        <authorList>
            <person name="Ribeiro J.M."/>
            <person name="Scarpassa V."/>
            <person name="Calvo E."/>
        </authorList>
    </citation>
    <scope>NUCLEOTIDE SEQUENCE</scope>
</reference>
<evidence type="ECO:0000313" key="2">
    <source>
        <dbReference type="EMBL" id="MBW79854.1"/>
    </source>
</evidence>
<protein>
    <submittedName>
        <fullName evidence="2">Putative secreted protein</fullName>
    </submittedName>
</protein>
<accession>A0A2M4DQL7</accession>
<dbReference type="AlphaFoldDB" id="A0A2M4DQL7"/>
<proteinExistence type="predicted"/>
<feature type="signal peptide" evidence="1">
    <location>
        <begin position="1"/>
        <end position="22"/>
    </location>
</feature>
<keyword evidence="1" id="KW-0732">Signal</keyword>
<name>A0A2M4DQL7_ANODA</name>
<dbReference type="EMBL" id="GGFL01015676">
    <property type="protein sequence ID" value="MBW79854.1"/>
    <property type="molecule type" value="Transcribed_RNA"/>
</dbReference>